<dbReference type="GO" id="GO:0006508">
    <property type="term" value="P:proteolysis"/>
    <property type="evidence" value="ECO:0007669"/>
    <property type="project" value="InterPro"/>
</dbReference>
<dbReference type="Proteomes" id="UP000475862">
    <property type="component" value="Unassembled WGS sequence"/>
</dbReference>
<protein>
    <recommendedName>
        <fullName evidence="3">Peptidase S1 domain-containing protein</fullName>
    </recommendedName>
</protein>
<dbReference type="GO" id="GO:0004252">
    <property type="term" value="F:serine-type endopeptidase activity"/>
    <property type="evidence" value="ECO:0007669"/>
    <property type="project" value="InterPro"/>
</dbReference>
<dbReference type="SUPFAM" id="SSF50494">
    <property type="entry name" value="Trypsin-like serine proteases"/>
    <property type="match status" value="1"/>
</dbReference>
<accession>A0A6G0SYN0</accession>
<evidence type="ECO:0000256" key="1">
    <source>
        <dbReference type="ARBA" id="ARBA00023157"/>
    </source>
</evidence>
<keyword evidence="5" id="KW-1185">Reference proteome</keyword>
<comment type="similarity">
    <text evidence="2">Belongs to the peptidase S1 family. CLIP subfamily.</text>
</comment>
<dbReference type="EMBL" id="VYZN01000376">
    <property type="protein sequence ID" value="KAE9523064.1"/>
    <property type="molecule type" value="Genomic_DNA"/>
</dbReference>
<dbReference type="Pfam" id="PF00089">
    <property type="entry name" value="Trypsin"/>
    <property type="match status" value="1"/>
</dbReference>
<keyword evidence="1" id="KW-1015">Disulfide bond</keyword>
<evidence type="ECO:0000313" key="5">
    <source>
        <dbReference type="Proteomes" id="UP000475862"/>
    </source>
</evidence>
<dbReference type="PROSITE" id="PS50240">
    <property type="entry name" value="TRYPSIN_DOM"/>
    <property type="match status" value="1"/>
</dbReference>
<dbReference type="OrthoDB" id="6615299at2759"/>
<dbReference type="InterPro" id="IPR051487">
    <property type="entry name" value="Ser/Thr_Proteases_Immune/Dev"/>
</dbReference>
<sequence>MCPPLLSDSLDIECSLNGKVTNCSKPSIPETKAIKTCKATHTLPYGKKNYSIELRCQSNGIWNNQLHECIPYCGRILSNSHLLMANGKKALFGAAPWNVGIYRLNKDKINYDLICGGSIIAPNLVISAAHCFWHKEILSNNISINNDSYKVAIGKYDINFTIVDNDFTQIMNVATIYLHEDYNGITDFYANDIAVIVLSHRILFSSVVAPICVDWNSTYNVLNGVDGKIVGWGRTEKGTTSPVLLETYLPYIDRKSCRDIFKNGNFYLFVTTDKFCAGFPLGREMGEGDSGAAITFLHYKFYYLTGVLNLKEKSSNNSIAVFTDIKYHVEWIRKLFNEHNFV</sequence>
<comment type="caution">
    <text evidence="4">The sequence shown here is derived from an EMBL/GenBank/DDBJ whole genome shotgun (WGS) entry which is preliminary data.</text>
</comment>
<dbReference type="InterPro" id="IPR043504">
    <property type="entry name" value="Peptidase_S1_PA_chymotrypsin"/>
</dbReference>
<dbReference type="PANTHER" id="PTHR24256">
    <property type="entry name" value="TRYPTASE-RELATED"/>
    <property type="match status" value="1"/>
</dbReference>
<proteinExistence type="inferred from homology"/>
<dbReference type="InterPro" id="IPR001314">
    <property type="entry name" value="Peptidase_S1A"/>
</dbReference>
<dbReference type="SMART" id="SM00020">
    <property type="entry name" value="Tryp_SPc"/>
    <property type="match status" value="1"/>
</dbReference>
<feature type="domain" description="Peptidase S1" evidence="3">
    <location>
        <begin position="84"/>
        <end position="337"/>
    </location>
</feature>
<dbReference type="PRINTS" id="PR00722">
    <property type="entry name" value="CHYMOTRYPSIN"/>
</dbReference>
<dbReference type="InterPro" id="IPR018114">
    <property type="entry name" value="TRYPSIN_HIS"/>
</dbReference>
<dbReference type="CDD" id="cd00190">
    <property type="entry name" value="Tryp_SPc"/>
    <property type="match status" value="1"/>
</dbReference>
<dbReference type="Gene3D" id="2.40.10.10">
    <property type="entry name" value="Trypsin-like serine proteases"/>
    <property type="match status" value="1"/>
</dbReference>
<name>A0A6G0SYN0_APHGL</name>
<dbReference type="InterPro" id="IPR001254">
    <property type="entry name" value="Trypsin_dom"/>
</dbReference>
<dbReference type="FunFam" id="2.40.10.10:FF:000068">
    <property type="entry name" value="transmembrane protease serine 2"/>
    <property type="match status" value="1"/>
</dbReference>
<gene>
    <name evidence="4" type="ORF">AGLY_016536</name>
</gene>
<reference evidence="4 5" key="1">
    <citation type="submission" date="2019-08" db="EMBL/GenBank/DDBJ databases">
        <title>The genome of the soybean aphid Biotype 1, its phylome, world population structure and adaptation to the North American continent.</title>
        <authorList>
            <person name="Giordano R."/>
            <person name="Donthu R.K."/>
            <person name="Hernandez A.G."/>
            <person name="Wright C.L."/>
            <person name="Zimin A.V."/>
        </authorList>
    </citation>
    <scope>NUCLEOTIDE SEQUENCE [LARGE SCALE GENOMIC DNA]</scope>
    <source>
        <tissue evidence="4">Whole aphids</tissue>
    </source>
</reference>
<organism evidence="4 5">
    <name type="scientific">Aphis glycines</name>
    <name type="common">Soybean aphid</name>
    <dbReference type="NCBI Taxonomy" id="307491"/>
    <lineage>
        <taxon>Eukaryota</taxon>
        <taxon>Metazoa</taxon>
        <taxon>Ecdysozoa</taxon>
        <taxon>Arthropoda</taxon>
        <taxon>Hexapoda</taxon>
        <taxon>Insecta</taxon>
        <taxon>Pterygota</taxon>
        <taxon>Neoptera</taxon>
        <taxon>Paraneoptera</taxon>
        <taxon>Hemiptera</taxon>
        <taxon>Sternorrhyncha</taxon>
        <taxon>Aphidomorpha</taxon>
        <taxon>Aphidoidea</taxon>
        <taxon>Aphididae</taxon>
        <taxon>Aphidini</taxon>
        <taxon>Aphis</taxon>
        <taxon>Aphis</taxon>
    </lineage>
</organism>
<dbReference type="InterPro" id="IPR009003">
    <property type="entry name" value="Peptidase_S1_PA"/>
</dbReference>
<evidence type="ECO:0000313" key="4">
    <source>
        <dbReference type="EMBL" id="KAE9523064.1"/>
    </source>
</evidence>
<dbReference type="PROSITE" id="PS00134">
    <property type="entry name" value="TRYPSIN_HIS"/>
    <property type="match status" value="1"/>
</dbReference>
<evidence type="ECO:0000256" key="2">
    <source>
        <dbReference type="ARBA" id="ARBA00024195"/>
    </source>
</evidence>
<dbReference type="AlphaFoldDB" id="A0A6G0SYN0"/>
<evidence type="ECO:0000259" key="3">
    <source>
        <dbReference type="PROSITE" id="PS50240"/>
    </source>
</evidence>